<organism evidence="5 6">
    <name type="scientific">Lactococcus taiwanensis</name>
    <dbReference type="NCBI Taxonomy" id="1151742"/>
    <lineage>
        <taxon>Bacteria</taxon>
        <taxon>Bacillati</taxon>
        <taxon>Bacillota</taxon>
        <taxon>Bacilli</taxon>
        <taxon>Lactobacillales</taxon>
        <taxon>Streptococcaceae</taxon>
        <taxon>Lactococcus</taxon>
    </lineage>
</organism>
<keyword evidence="1" id="KW-0805">Transcription regulation</keyword>
<accession>A0AA45QR55</accession>
<dbReference type="GO" id="GO:0003677">
    <property type="term" value="F:DNA binding"/>
    <property type="evidence" value="ECO:0007669"/>
    <property type="project" value="UniProtKB-KW"/>
</dbReference>
<keyword evidence="2" id="KW-0238">DNA-binding</keyword>
<dbReference type="AlphaFoldDB" id="A0AA45QR55"/>
<dbReference type="Pfam" id="PF06018">
    <property type="entry name" value="CodY"/>
    <property type="match status" value="1"/>
</dbReference>
<evidence type="ECO:0000256" key="3">
    <source>
        <dbReference type="ARBA" id="ARBA00023163"/>
    </source>
</evidence>
<sequence>MEKIIKKTKQLNAILRETSVDFSEQLPYQKMFEQVAHIISGELFMVDTKRSCLGYGYFSEDLTSNLTLKNFFTHQKLSEEVSEQILSQYQSQANVALQDSSLALVKELLSNFSEHLLTTIPIEGSDLRLGTLFVLSSKPLNEEQMILLDIFATFIGNQLSYMMLDALEEKRRNSTFQALIQTLSRPELESFKTIIEKIDL</sequence>
<dbReference type="InterPro" id="IPR010312">
    <property type="entry name" value="Transc_reg_CodY_N"/>
</dbReference>
<dbReference type="GO" id="GO:0005525">
    <property type="term" value="F:GTP binding"/>
    <property type="evidence" value="ECO:0007669"/>
    <property type="project" value="InterPro"/>
</dbReference>
<protein>
    <submittedName>
        <fullName evidence="5">Transcriptional regulator</fullName>
    </submittedName>
</protein>
<name>A0AA45QR55_9LACT</name>
<reference evidence="5 6" key="1">
    <citation type="submission" date="2021-02" db="EMBL/GenBank/DDBJ databases">
        <title>Complete genome sequence of Lactococcus lactis strain K_LL004.</title>
        <authorList>
            <person name="Kim H.B."/>
        </authorList>
    </citation>
    <scope>NUCLEOTIDE SEQUENCE [LARGE SCALE GENOMIC DNA]</scope>
    <source>
        <strain evidence="5 6">K_LL004</strain>
    </source>
</reference>
<keyword evidence="6" id="KW-1185">Reference proteome</keyword>
<dbReference type="Gene3D" id="3.30.450.40">
    <property type="match status" value="1"/>
</dbReference>
<dbReference type="PANTHER" id="PTHR40062">
    <property type="entry name" value="GTP-SENSING TRANSCRIPTIONAL PLEIOTROPIC REPRESSOR CODY"/>
    <property type="match status" value="1"/>
</dbReference>
<dbReference type="RefSeq" id="WP_205871852.1">
    <property type="nucleotide sequence ID" value="NZ_CP070872.1"/>
</dbReference>
<dbReference type="KEGG" id="lti:JW886_08460"/>
<gene>
    <name evidence="5" type="ORF">JW886_08460</name>
</gene>
<dbReference type="InterPro" id="IPR014154">
    <property type="entry name" value="CodY"/>
</dbReference>
<evidence type="ECO:0000313" key="6">
    <source>
        <dbReference type="Proteomes" id="UP000663608"/>
    </source>
</evidence>
<evidence type="ECO:0000313" key="5">
    <source>
        <dbReference type="EMBL" id="QSE76482.1"/>
    </source>
</evidence>
<dbReference type="GO" id="GO:0003700">
    <property type="term" value="F:DNA-binding transcription factor activity"/>
    <property type="evidence" value="ECO:0007669"/>
    <property type="project" value="InterPro"/>
</dbReference>
<dbReference type="Proteomes" id="UP000663608">
    <property type="component" value="Chromosome"/>
</dbReference>
<dbReference type="EMBL" id="CP070872">
    <property type="protein sequence ID" value="QSE76482.1"/>
    <property type="molecule type" value="Genomic_DNA"/>
</dbReference>
<feature type="domain" description="Global transcriptional regulator CodY N-terminal" evidence="4">
    <location>
        <begin position="4"/>
        <end position="180"/>
    </location>
</feature>
<dbReference type="GO" id="GO:0045892">
    <property type="term" value="P:negative regulation of DNA-templated transcription"/>
    <property type="evidence" value="ECO:0007669"/>
    <property type="project" value="InterPro"/>
</dbReference>
<dbReference type="PANTHER" id="PTHR40062:SF1">
    <property type="entry name" value="GLOBAL TRANSCRIPTIONAL REGULATOR CODY"/>
    <property type="match status" value="1"/>
</dbReference>
<evidence type="ECO:0000259" key="4">
    <source>
        <dbReference type="Pfam" id="PF06018"/>
    </source>
</evidence>
<evidence type="ECO:0000256" key="2">
    <source>
        <dbReference type="ARBA" id="ARBA00023125"/>
    </source>
</evidence>
<keyword evidence="3" id="KW-0804">Transcription</keyword>
<evidence type="ECO:0000256" key="1">
    <source>
        <dbReference type="ARBA" id="ARBA00023015"/>
    </source>
</evidence>
<proteinExistence type="predicted"/>
<dbReference type="InterPro" id="IPR029016">
    <property type="entry name" value="GAF-like_dom_sf"/>
</dbReference>